<dbReference type="RefSeq" id="WP_073150695.1">
    <property type="nucleotide sequence ID" value="NZ_FQVL01000001.1"/>
</dbReference>
<accession>A0A1M4T1N0</accession>
<protein>
    <submittedName>
        <fullName evidence="1">Uncharacterized protein</fullName>
    </submittedName>
</protein>
<keyword evidence="2" id="KW-1185">Reference proteome</keyword>
<proteinExistence type="predicted"/>
<dbReference type="Proteomes" id="UP000184476">
    <property type="component" value="Unassembled WGS sequence"/>
</dbReference>
<name>A0A1M4T1N0_9BACL</name>
<dbReference type="EMBL" id="FQVL01000001">
    <property type="protein sequence ID" value="SHE38187.1"/>
    <property type="molecule type" value="Genomic_DNA"/>
</dbReference>
<dbReference type="STRING" id="112248.SAMN05444392_101254"/>
<reference evidence="1 2" key="1">
    <citation type="submission" date="2016-11" db="EMBL/GenBank/DDBJ databases">
        <authorList>
            <person name="Jaros S."/>
            <person name="Januszkiewicz K."/>
            <person name="Wedrychowicz H."/>
        </authorList>
    </citation>
    <scope>NUCLEOTIDE SEQUENCE [LARGE SCALE GENOMIC DNA]</scope>
    <source>
        <strain evidence="1 2">DSM 44666</strain>
    </source>
</reference>
<evidence type="ECO:0000313" key="2">
    <source>
        <dbReference type="Proteomes" id="UP000184476"/>
    </source>
</evidence>
<gene>
    <name evidence="1" type="ORF">SAMN05444392_101254</name>
</gene>
<evidence type="ECO:0000313" key="1">
    <source>
        <dbReference type="EMBL" id="SHE38187.1"/>
    </source>
</evidence>
<dbReference type="AlphaFoldDB" id="A0A1M4T1N0"/>
<organism evidence="1 2">
    <name type="scientific">Seinonella peptonophila</name>
    <dbReference type="NCBI Taxonomy" id="112248"/>
    <lineage>
        <taxon>Bacteria</taxon>
        <taxon>Bacillati</taxon>
        <taxon>Bacillota</taxon>
        <taxon>Bacilli</taxon>
        <taxon>Bacillales</taxon>
        <taxon>Thermoactinomycetaceae</taxon>
        <taxon>Seinonella</taxon>
    </lineage>
</organism>
<sequence length="348" mass="40724">MSYLMNHLRSKRDLSKVPCQVAMLKIDTAVSSTKINIKKRLPSNTQAEEFMRIVNNIKHLLKTENKRDRTRRFYDWYDNHHHTIVKSVVGVGLLSLCVAAKLGPQSTLVGPVLGFSSGLGLSTLLVRLTYFFQGNKTFQTQRRAEDFLLEALTKIEMFRDIKKIEALSKGHSKLEKGELTEKQILHLRKEMSKIRSLVRTMNERDQKVEQEKKKPKRRAQYLLEEEVSLNQVKKICEESNLGPDLYDMVIYNVMKTWTKPNNTKEEPSLLKKAKNKVKKKLVERIDQDRDCKLISPRRKDLLEMKQRMPDPSFDSLYDLLEKPVLKSAMRFEEKNNQEIRESYQRVLA</sequence>